<evidence type="ECO:0000313" key="1">
    <source>
        <dbReference type="EMBL" id="KAJ7617419.1"/>
    </source>
</evidence>
<dbReference type="EMBL" id="JARKIF010000021">
    <property type="protein sequence ID" value="KAJ7617419.1"/>
    <property type="molecule type" value="Genomic_DNA"/>
</dbReference>
<dbReference type="AlphaFoldDB" id="A0AAD7BDE1"/>
<dbReference type="Proteomes" id="UP001221142">
    <property type="component" value="Unassembled WGS sequence"/>
</dbReference>
<comment type="caution">
    <text evidence="1">The sequence shown here is derived from an EMBL/GenBank/DDBJ whole genome shotgun (WGS) entry which is preliminary data.</text>
</comment>
<accession>A0AAD7BDE1</accession>
<sequence length="239" mass="27405">MFNRLPARYLYDLGATRRSDDPHVPATAILLTSAQVKEQAGHHNTLDCLECCHPVGTFGWGCYEWDLANPSRLRPSHYVCSGCFVWSYNNPGRNGTDPRPECTCPRLALVGPKCPTDCALHNVPHIIQCDTVVERKLDYGDTFYILRGRLEDTHDALESLEVEFGTTKWKAARDAHNAIYEEFGRFHNTPHHLYTLPKEFRKAPRAPKVDMEKRRFFAPKEKPFEYPEDEFYIDTGSSV</sequence>
<protein>
    <submittedName>
        <fullName evidence="1">Uncharacterized protein</fullName>
    </submittedName>
</protein>
<proteinExistence type="predicted"/>
<name>A0AAD7BDE1_9AGAR</name>
<gene>
    <name evidence="1" type="ORF">FB45DRAFT_872846</name>
</gene>
<evidence type="ECO:0000313" key="2">
    <source>
        <dbReference type="Proteomes" id="UP001221142"/>
    </source>
</evidence>
<keyword evidence="2" id="KW-1185">Reference proteome</keyword>
<reference evidence="1" key="1">
    <citation type="submission" date="2023-03" db="EMBL/GenBank/DDBJ databases">
        <title>Massive genome expansion in bonnet fungi (Mycena s.s.) driven by repeated elements and novel gene families across ecological guilds.</title>
        <authorList>
            <consortium name="Lawrence Berkeley National Laboratory"/>
            <person name="Harder C.B."/>
            <person name="Miyauchi S."/>
            <person name="Viragh M."/>
            <person name="Kuo A."/>
            <person name="Thoen E."/>
            <person name="Andreopoulos B."/>
            <person name="Lu D."/>
            <person name="Skrede I."/>
            <person name="Drula E."/>
            <person name="Henrissat B."/>
            <person name="Morin E."/>
            <person name="Kohler A."/>
            <person name="Barry K."/>
            <person name="LaButti K."/>
            <person name="Morin E."/>
            <person name="Salamov A."/>
            <person name="Lipzen A."/>
            <person name="Mereny Z."/>
            <person name="Hegedus B."/>
            <person name="Baldrian P."/>
            <person name="Stursova M."/>
            <person name="Weitz H."/>
            <person name="Taylor A."/>
            <person name="Grigoriev I.V."/>
            <person name="Nagy L.G."/>
            <person name="Martin F."/>
            <person name="Kauserud H."/>
        </authorList>
    </citation>
    <scope>NUCLEOTIDE SEQUENCE</scope>
    <source>
        <strain evidence="1">9284</strain>
    </source>
</reference>
<organism evidence="1 2">
    <name type="scientific">Roridomyces roridus</name>
    <dbReference type="NCBI Taxonomy" id="1738132"/>
    <lineage>
        <taxon>Eukaryota</taxon>
        <taxon>Fungi</taxon>
        <taxon>Dikarya</taxon>
        <taxon>Basidiomycota</taxon>
        <taxon>Agaricomycotina</taxon>
        <taxon>Agaricomycetes</taxon>
        <taxon>Agaricomycetidae</taxon>
        <taxon>Agaricales</taxon>
        <taxon>Marasmiineae</taxon>
        <taxon>Mycenaceae</taxon>
        <taxon>Roridomyces</taxon>
    </lineage>
</organism>